<accession>A0A8T0T227</accession>
<evidence type="ECO:0000259" key="9">
    <source>
        <dbReference type="PROSITE" id="PS50089"/>
    </source>
</evidence>
<dbReference type="Proteomes" id="UP000823388">
    <property type="component" value="Chromosome 4N"/>
</dbReference>
<dbReference type="InterPro" id="IPR001841">
    <property type="entry name" value="Znf_RING"/>
</dbReference>
<name>A0A8T0T227_PANVG</name>
<dbReference type="EC" id="2.3.2.27" evidence="2"/>
<proteinExistence type="inferred from homology"/>
<evidence type="ECO:0000256" key="2">
    <source>
        <dbReference type="ARBA" id="ARBA00012483"/>
    </source>
</evidence>
<evidence type="ECO:0000313" key="10">
    <source>
        <dbReference type="EMBL" id="KAG2605100.1"/>
    </source>
</evidence>
<reference evidence="10" key="1">
    <citation type="submission" date="2020-05" db="EMBL/GenBank/DDBJ databases">
        <title>WGS assembly of Panicum virgatum.</title>
        <authorList>
            <person name="Lovell J.T."/>
            <person name="Jenkins J."/>
            <person name="Shu S."/>
            <person name="Juenger T.E."/>
            <person name="Schmutz J."/>
        </authorList>
    </citation>
    <scope>NUCLEOTIDE SEQUENCE</scope>
    <source>
        <strain evidence="10">AP13</strain>
    </source>
</reference>
<evidence type="ECO:0000256" key="6">
    <source>
        <dbReference type="ARBA" id="ARBA00024209"/>
    </source>
</evidence>
<keyword evidence="5" id="KW-0862">Zinc</keyword>
<organism evidence="10 11">
    <name type="scientific">Panicum virgatum</name>
    <name type="common">Blackwell switchgrass</name>
    <dbReference type="NCBI Taxonomy" id="38727"/>
    <lineage>
        <taxon>Eukaryota</taxon>
        <taxon>Viridiplantae</taxon>
        <taxon>Streptophyta</taxon>
        <taxon>Embryophyta</taxon>
        <taxon>Tracheophyta</taxon>
        <taxon>Spermatophyta</taxon>
        <taxon>Magnoliopsida</taxon>
        <taxon>Liliopsida</taxon>
        <taxon>Poales</taxon>
        <taxon>Poaceae</taxon>
        <taxon>PACMAD clade</taxon>
        <taxon>Panicoideae</taxon>
        <taxon>Panicodae</taxon>
        <taxon>Paniceae</taxon>
        <taxon>Panicinae</taxon>
        <taxon>Panicum</taxon>
        <taxon>Panicum sect. Hiantes</taxon>
    </lineage>
</organism>
<feature type="domain" description="RING-type" evidence="9">
    <location>
        <begin position="133"/>
        <end position="175"/>
    </location>
</feature>
<dbReference type="GO" id="GO:0061630">
    <property type="term" value="F:ubiquitin protein ligase activity"/>
    <property type="evidence" value="ECO:0007669"/>
    <property type="project" value="UniProtKB-EC"/>
</dbReference>
<evidence type="ECO:0000313" key="11">
    <source>
        <dbReference type="Proteomes" id="UP000823388"/>
    </source>
</evidence>
<dbReference type="PANTHER" id="PTHR14155:SF499">
    <property type="entry name" value="RING-TYPE DOMAIN-CONTAINING PROTEIN"/>
    <property type="match status" value="1"/>
</dbReference>
<evidence type="ECO:0000256" key="3">
    <source>
        <dbReference type="ARBA" id="ARBA00022723"/>
    </source>
</evidence>
<evidence type="ECO:0000256" key="5">
    <source>
        <dbReference type="ARBA" id="ARBA00022833"/>
    </source>
</evidence>
<keyword evidence="8" id="KW-0472">Membrane</keyword>
<evidence type="ECO:0000256" key="4">
    <source>
        <dbReference type="ARBA" id="ARBA00022771"/>
    </source>
</evidence>
<evidence type="ECO:0000256" key="7">
    <source>
        <dbReference type="PROSITE-ProRule" id="PRU00175"/>
    </source>
</evidence>
<feature type="transmembrane region" description="Helical" evidence="8">
    <location>
        <begin position="54"/>
        <end position="74"/>
    </location>
</feature>
<comment type="caution">
    <text evidence="10">The sequence shown here is derived from an EMBL/GenBank/DDBJ whole genome shotgun (WGS) entry which is preliminary data.</text>
</comment>
<keyword evidence="4 7" id="KW-0863">Zinc-finger</keyword>
<dbReference type="InterPro" id="IPR053238">
    <property type="entry name" value="RING-H2_zinc_finger"/>
</dbReference>
<keyword evidence="8" id="KW-1133">Transmembrane helix</keyword>
<sequence>MRTTSKQTLDAPLARNKPTHSVWQTRPVLALGAAAGGRGTHRSSRVWPAMNETAELWVVAIGATLFFAVLLATWRSWCECEEPEPPAPLTPEQSQRAALAALAALEPPPVAAVVLPRFPYVRGRASESETLVCAICLEALRDGEACSEVPRCRHVFHGDCVGAWARSKGSCPLCRAKIPPGSGGAAAADDMV</sequence>
<comment type="similarity">
    <text evidence="6">Belongs to the RING-type zinc finger family. ATL subfamily.</text>
</comment>
<dbReference type="PANTHER" id="PTHR14155">
    <property type="entry name" value="RING FINGER DOMAIN-CONTAINING"/>
    <property type="match status" value="1"/>
</dbReference>
<dbReference type="SMART" id="SM00184">
    <property type="entry name" value="RING"/>
    <property type="match status" value="1"/>
</dbReference>
<dbReference type="PROSITE" id="PS50089">
    <property type="entry name" value="ZF_RING_2"/>
    <property type="match status" value="1"/>
</dbReference>
<dbReference type="Pfam" id="PF13639">
    <property type="entry name" value="zf-RING_2"/>
    <property type="match status" value="1"/>
</dbReference>
<keyword evidence="3" id="KW-0479">Metal-binding</keyword>
<protein>
    <recommendedName>
        <fullName evidence="2">RING-type E3 ubiquitin transferase</fullName>
        <ecNumber evidence="2">2.3.2.27</ecNumber>
    </recommendedName>
</protein>
<keyword evidence="11" id="KW-1185">Reference proteome</keyword>
<dbReference type="InterPro" id="IPR013083">
    <property type="entry name" value="Znf_RING/FYVE/PHD"/>
</dbReference>
<keyword evidence="8" id="KW-0812">Transmembrane</keyword>
<dbReference type="Gene3D" id="3.30.40.10">
    <property type="entry name" value="Zinc/RING finger domain, C3HC4 (zinc finger)"/>
    <property type="match status" value="1"/>
</dbReference>
<gene>
    <name evidence="10" type="ORF">PVAP13_4NG114800</name>
</gene>
<evidence type="ECO:0000256" key="1">
    <source>
        <dbReference type="ARBA" id="ARBA00000900"/>
    </source>
</evidence>
<dbReference type="SUPFAM" id="SSF57850">
    <property type="entry name" value="RING/U-box"/>
    <property type="match status" value="1"/>
</dbReference>
<dbReference type="GO" id="GO:0008270">
    <property type="term" value="F:zinc ion binding"/>
    <property type="evidence" value="ECO:0007669"/>
    <property type="project" value="UniProtKB-KW"/>
</dbReference>
<comment type="catalytic activity">
    <reaction evidence="1">
        <text>S-ubiquitinyl-[E2 ubiquitin-conjugating enzyme]-L-cysteine + [acceptor protein]-L-lysine = [E2 ubiquitin-conjugating enzyme]-L-cysteine + N(6)-ubiquitinyl-[acceptor protein]-L-lysine.</text>
        <dbReference type="EC" id="2.3.2.27"/>
    </reaction>
</comment>
<dbReference type="EMBL" id="CM029044">
    <property type="protein sequence ID" value="KAG2605100.1"/>
    <property type="molecule type" value="Genomic_DNA"/>
</dbReference>
<dbReference type="AlphaFoldDB" id="A0A8T0T227"/>
<evidence type="ECO:0000256" key="8">
    <source>
        <dbReference type="SAM" id="Phobius"/>
    </source>
</evidence>